<dbReference type="AlphaFoldDB" id="A0A428KP62"/>
<organism evidence="4 5">
    <name type="scientific">Hymenobacter rigui</name>
    <dbReference type="NCBI Taxonomy" id="334424"/>
    <lineage>
        <taxon>Bacteria</taxon>
        <taxon>Pseudomonadati</taxon>
        <taxon>Bacteroidota</taxon>
        <taxon>Cytophagia</taxon>
        <taxon>Cytophagales</taxon>
        <taxon>Hymenobacteraceae</taxon>
        <taxon>Hymenobacter</taxon>
    </lineage>
</organism>
<evidence type="ECO:0000256" key="3">
    <source>
        <dbReference type="SAM" id="Phobius"/>
    </source>
</evidence>
<comment type="caution">
    <text evidence="4">The sequence shown here is derived from an EMBL/GenBank/DDBJ whole genome shotgun (WGS) entry which is preliminary data.</text>
</comment>
<dbReference type="EMBL" id="RWIT01000005">
    <property type="protein sequence ID" value="RSK48251.1"/>
    <property type="molecule type" value="Genomic_DNA"/>
</dbReference>
<proteinExistence type="predicted"/>
<feature type="coiled-coil region" evidence="1">
    <location>
        <begin position="130"/>
        <end position="175"/>
    </location>
</feature>
<feature type="compositionally biased region" description="Basic and acidic residues" evidence="2">
    <location>
        <begin position="253"/>
        <end position="262"/>
    </location>
</feature>
<dbReference type="InterPro" id="IPR050739">
    <property type="entry name" value="MFP"/>
</dbReference>
<accession>A0A428KP62</accession>
<keyword evidence="3" id="KW-1133">Transmembrane helix</keyword>
<dbReference type="Gene3D" id="1.10.287.470">
    <property type="entry name" value="Helix hairpin bin"/>
    <property type="match status" value="1"/>
</dbReference>
<dbReference type="OrthoDB" id="9760528at2"/>
<feature type="region of interest" description="Disordered" evidence="2">
    <location>
        <begin position="253"/>
        <end position="274"/>
    </location>
</feature>
<name>A0A428KP62_9BACT</name>
<keyword evidence="3" id="KW-0812">Transmembrane</keyword>
<evidence type="ECO:0000256" key="2">
    <source>
        <dbReference type="SAM" id="MobiDB-lite"/>
    </source>
</evidence>
<evidence type="ECO:0000313" key="5">
    <source>
        <dbReference type="Proteomes" id="UP000273500"/>
    </source>
</evidence>
<feature type="transmembrane region" description="Helical" evidence="3">
    <location>
        <begin position="34"/>
        <end position="53"/>
    </location>
</feature>
<sequence length="463" mass="51896">MLNLSNQDIDDTVWDEELKLSHRELLDPKDSRRLGRILLAVGLVFLIVLFLPWRQTIEGSGTLTTLRPQDRPQTVQNQIAGRIEHWNVREGQLVKRGDTILTISEIKDEYFDPNLPQRLREQLTAKRGAVEAYQAKINATDQQIAALTATLEVQLQSARNKVEQAENYLNIDRADLVAATNFYQTAQSRLARYEEGYKNGLFSLTDIETRRLKLQEDLAKVTAARNKVASSQQALANARIELSNLRAKYEQDVAKARSDRSSTESAKSTSEGEVAAMRNKLSNVEVRRGLYVVRAPQSGYVVRTLKAGIGETIKEGESIATLQPDAPVLAVEMYVRAMDVPLIQRGRQVRLQFDGWPAVQFSGWPSVAVGTFGGTVSVIDVVSSTNGKYRLLVRPDRHPEQPGDQDHQWPAQLRLGSGVYGWVILDSVPVWYEIWRQLNGFPPSLQAAPDEAPIKETASKDKK</sequence>
<evidence type="ECO:0000313" key="4">
    <source>
        <dbReference type="EMBL" id="RSK48251.1"/>
    </source>
</evidence>
<keyword evidence="3" id="KW-0472">Membrane</keyword>
<keyword evidence="5" id="KW-1185">Reference proteome</keyword>
<gene>
    <name evidence="4" type="ORF">EI291_10980</name>
</gene>
<dbReference type="RefSeq" id="WP_125419876.1">
    <property type="nucleotide sequence ID" value="NZ_RWIT01000005.1"/>
</dbReference>
<dbReference type="Gene3D" id="2.40.30.170">
    <property type="match status" value="1"/>
</dbReference>
<dbReference type="PANTHER" id="PTHR30386">
    <property type="entry name" value="MEMBRANE FUSION SUBUNIT OF EMRAB-TOLC MULTIDRUG EFFLUX PUMP"/>
    <property type="match status" value="1"/>
</dbReference>
<dbReference type="Proteomes" id="UP000273500">
    <property type="component" value="Unassembled WGS sequence"/>
</dbReference>
<dbReference type="Gene3D" id="2.40.50.100">
    <property type="match status" value="2"/>
</dbReference>
<keyword evidence="1" id="KW-0175">Coiled coil</keyword>
<protein>
    <submittedName>
        <fullName evidence="4">HlyD family efflux transporter periplasmic adaptor subunit</fullName>
    </submittedName>
</protein>
<evidence type="ECO:0000256" key="1">
    <source>
        <dbReference type="SAM" id="Coils"/>
    </source>
</evidence>
<dbReference type="PANTHER" id="PTHR30386:SF18">
    <property type="entry name" value="INNER MEMBRANE PROTEIN YIAV-RELATED"/>
    <property type="match status" value="1"/>
</dbReference>
<reference evidence="4 5" key="1">
    <citation type="submission" date="2018-12" db="EMBL/GenBank/DDBJ databases">
        <authorList>
            <person name="Feng G."/>
            <person name="Zhu H."/>
        </authorList>
    </citation>
    <scope>NUCLEOTIDE SEQUENCE [LARGE SCALE GENOMIC DNA]</scope>
    <source>
        <strain evidence="4 5">KCTC 12533</strain>
    </source>
</reference>